<name>A0A1H6JQ46_9GAMM</name>
<dbReference type="Proteomes" id="UP000198988">
    <property type="component" value="Unassembled WGS sequence"/>
</dbReference>
<sequence length="83" mass="9396">MVNGYSLDPHPRANFAKEQFAVVRIPRIKRERVPATSVEIVEDLETAMMQANPNNKFYAAKVAGPARSSEGTMLYYIVEMYNT</sequence>
<gene>
    <name evidence="1" type="ORF">BAZSYMA_ACONTIG08628_0</name>
</gene>
<accession>A0A1H6JQ46</accession>
<evidence type="ECO:0000313" key="1">
    <source>
        <dbReference type="EMBL" id="SEH62708.1"/>
    </source>
</evidence>
<organism evidence="1 2">
    <name type="scientific">Bathymodiolus azoricus thioautotrophic gill symbiont</name>
    <dbReference type="NCBI Taxonomy" id="235205"/>
    <lineage>
        <taxon>Bacteria</taxon>
        <taxon>Pseudomonadati</taxon>
        <taxon>Pseudomonadota</taxon>
        <taxon>Gammaproteobacteria</taxon>
        <taxon>sulfur-oxidizing symbionts</taxon>
    </lineage>
</organism>
<protein>
    <submittedName>
        <fullName evidence="1">Uncharacterized protein</fullName>
    </submittedName>
</protein>
<reference evidence="2" key="1">
    <citation type="submission" date="2016-06" db="EMBL/GenBank/DDBJ databases">
        <authorList>
            <person name="Petersen J."/>
            <person name="Sayavedra L."/>
        </authorList>
    </citation>
    <scope>NUCLEOTIDE SEQUENCE [LARGE SCALE GENOMIC DNA]</scope>
    <source>
        <strain evidence="2">BazSymA</strain>
    </source>
</reference>
<evidence type="ECO:0000313" key="2">
    <source>
        <dbReference type="Proteomes" id="UP000198988"/>
    </source>
</evidence>
<dbReference type="EMBL" id="CDSC02000058">
    <property type="protein sequence ID" value="SEH62708.1"/>
    <property type="molecule type" value="Genomic_DNA"/>
</dbReference>
<dbReference type="OrthoDB" id="9797738at2"/>
<proteinExistence type="predicted"/>
<dbReference type="RefSeq" id="WP_090714678.1">
    <property type="nucleotide sequence ID" value="NZ_CAESAP020000141.1"/>
</dbReference>
<dbReference type="AlphaFoldDB" id="A0A1H6JQ46"/>